<evidence type="ECO:0000313" key="3">
    <source>
        <dbReference type="EMBL" id="SFG84540.1"/>
    </source>
</evidence>
<feature type="signal peptide" evidence="2">
    <location>
        <begin position="1"/>
        <end position="30"/>
    </location>
</feature>
<gene>
    <name evidence="3" type="ORF">SAMN05421739_10449</name>
</gene>
<dbReference type="Proteomes" id="UP000198724">
    <property type="component" value="Unassembled WGS sequence"/>
</dbReference>
<accession>A0A1I2V5W5</accession>
<feature type="compositionally biased region" description="Polar residues" evidence="1">
    <location>
        <begin position="29"/>
        <end position="47"/>
    </location>
</feature>
<evidence type="ECO:0000313" key="4">
    <source>
        <dbReference type="Proteomes" id="UP000198724"/>
    </source>
</evidence>
<dbReference type="PROSITE" id="PS51257">
    <property type="entry name" value="PROKAR_LIPOPROTEIN"/>
    <property type="match status" value="1"/>
</dbReference>
<evidence type="ECO:0000256" key="1">
    <source>
        <dbReference type="SAM" id="MobiDB-lite"/>
    </source>
</evidence>
<organism evidence="3 4">
    <name type="scientific">Pontibacter chinhatensis</name>
    <dbReference type="NCBI Taxonomy" id="1436961"/>
    <lineage>
        <taxon>Bacteria</taxon>
        <taxon>Pseudomonadati</taxon>
        <taxon>Bacteroidota</taxon>
        <taxon>Cytophagia</taxon>
        <taxon>Cytophagales</taxon>
        <taxon>Hymenobacteraceae</taxon>
        <taxon>Pontibacter</taxon>
    </lineage>
</organism>
<protein>
    <submittedName>
        <fullName evidence="3">Uncharacterized protein</fullName>
    </submittedName>
</protein>
<keyword evidence="4" id="KW-1185">Reference proteome</keyword>
<name>A0A1I2V5W5_9BACT</name>
<proteinExistence type="predicted"/>
<sequence>MKTMKTKPIKLASAIFAGTLFFLASCETGANNTEMPPESTQGNTQETGAPIDGDKPGTGDDSTNVNDVLAGEDTASATQ</sequence>
<feature type="region of interest" description="Disordered" evidence="1">
    <location>
        <begin position="29"/>
        <end position="79"/>
    </location>
</feature>
<keyword evidence="2" id="KW-0732">Signal</keyword>
<dbReference type="STRING" id="1436961.SAMN05421739_10449"/>
<dbReference type="EMBL" id="FOOT01000004">
    <property type="protein sequence ID" value="SFG84540.1"/>
    <property type="molecule type" value="Genomic_DNA"/>
</dbReference>
<dbReference type="AlphaFoldDB" id="A0A1I2V5W5"/>
<feature type="chain" id="PRO_5011658611" evidence="2">
    <location>
        <begin position="31"/>
        <end position="79"/>
    </location>
</feature>
<reference evidence="4" key="1">
    <citation type="submission" date="2016-10" db="EMBL/GenBank/DDBJ databases">
        <authorList>
            <person name="Varghese N."/>
            <person name="Submissions S."/>
        </authorList>
    </citation>
    <scope>NUCLEOTIDE SEQUENCE [LARGE SCALE GENOMIC DNA]</scope>
    <source>
        <strain evidence="4">LP51</strain>
    </source>
</reference>
<evidence type="ECO:0000256" key="2">
    <source>
        <dbReference type="SAM" id="SignalP"/>
    </source>
</evidence>